<protein>
    <recommendedName>
        <fullName evidence="3">Type I phosphodiesterase/nucleotide pyrophosphatase</fullName>
    </recommendedName>
</protein>
<accession>A0A6B0T6H2</accession>
<dbReference type="OrthoDB" id="33550at2157"/>
<evidence type="ECO:0000313" key="1">
    <source>
        <dbReference type="EMBL" id="MXR51173.1"/>
    </source>
</evidence>
<name>A0A6B0T6H2_9EURY</name>
<reference evidence="1 2" key="1">
    <citation type="submission" date="2019-12" db="EMBL/GenBank/DDBJ databases">
        <title>Isolation and characterization of three novel carbon monoxide-oxidizing members of Halobacteria from salione crusts and soils.</title>
        <authorList>
            <person name="Myers M.R."/>
            <person name="King G.M."/>
        </authorList>
    </citation>
    <scope>NUCLEOTIDE SEQUENCE [LARGE SCALE GENOMIC DNA]</scope>
    <source>
        <strain evidence="1 2">WSH3</strain>
    </source>
</reference>
<evidence type="ECO:0008006" key="3">
    <source>
        <dbReference type="Google" id="ProtNLM"/>
    </source>
</evidence>
<proteinExistence type="predicted"/>
<comment type="caution">
    <text evidence="1">The sequence shown here is derived from an EMBL/GenBank/DDBJ whole genome shotgun (WGS) entry which is preliminary data.</text>
</comment>
<evidence type="ECO:0000313" key="2">
    <source>
        <dbReference type="Proteomes" id="UP000466535"/>
    </source>
</evidence>
<dbReference type="Pfam" id="PF01663">
    <property type="entry name" value="Phosphodiest"/>
    <property type="match status" value="1"/>
</dbReference>
<dbReference type="SUPFAM" id="SSF53649">
    <property type="entry name" value="Alkaline phosphatase-like"/>
    <property type="match status" value="1"/>
</dbReference>
<organism evidence="1 2">
    <name type="scientific">Halovenus carboxidivorans</name>
    <dbReference type="NCBI Taxonomy" id="2692199"/>
    <lineage>
        <taxon>Archaea</taxon>
        <taxon>Methanobacteriati</taxon>
        <taxon>Methanobacteriota</taxon>
        <taxon>Stenosarchaea group</taxon>
        <taxon>Halobacteria</taxon>
        <taxon>Halobacteriales</taxon>
        <taxon>Haloarculaceae</taxon>
        <taxon>Halovenus</taxon>
    </lineage>
</organism>
<dbReference type="InterPro" id="IPR002591">
    <property type="entry name" value="Phosphodiest/P_Trfase"/>
</dbReference>
<dbReference type="EMBL" id="WUUT01000002">
    <property type="protein sequence ID" value="MXR51173.1"/>
    <property type="molecule type" value="Genomic_DNA"/>
</dbReference>
<sequence length="523" mass="58035">MSDDAFVAAEPRPVTLLGLDGVSWPFVEELVENADVPTLKGLVDRSARGVTKSTVPCLTCPALPAMYTGVNPGNLGIFEFIKPNGDIVTYEDITYPAVWDYLSTVDEDAVVAAMRTTHPAPDVDGVFISDVLSPTQESSFVTPAEERPRGERFHQLRDELERQKKTGLDDDLLQTFIEMNGERAEVMLELLDEQDPTFALLWFGLADGVQHYFWDDRESLYEFFEAFDPYLAEILDAREGDVLVVGDHGFGPTREYQFHLNEALRREGYLTLAGGPVRQTLTKASYWISEKFMSDALKRAALGVFDRVRAVSGTTREEDDTDGTPDLVVTPFDDLPGIDWEDSVAHASTRKGWGINLNVDPAATDVDTLRREIIASLEAIETPDGDPVIKDAWFGEEFYPGRYVDQVPDIVILADDRVRPRPSVFGQLFSDMEPGNYVGAHDSARDAVFMAAGEGIDPSAEVGDVNIWDLAPTLLHRMGLAVPTRVDGEVPPELATDSLRTERYPVERIRIDKAVANLDTDML</sequence>
<gene>
    <name evidence="1" type="ORF">GRX03_06080</name>
</gene>
<dbReference type="AlphaFoldDB" id="A0A6B0T6H2"/>
<dbReference type="Proteomes" id="UP000466535">
    <property type="component" value="Unassembled WGS sequence"/>
</dbReference>
<keyword evidence="2" id="KW-1185">Reference proteome</keyword>
<dbReference type="InterPro" id="IPR017850">
    <property type="entry name" value="Alkaline_phosphatase_core_sf"/>
</dbReference>
<dbReference type="Gene3D" id="3.40.720.10">
    <property type="entry name" value="Alkaline Phosphatase, subunit A"/>
    <property type="match status" value="2"/>
</dbReference>
<dbReference type="RefSeq" id="WP_159763319.1">
    <property type="nucleotide sequence ID" value="NZ_WUUT01000002.1"/>
</dbReference>